<evidence type="ECO:0000259" key="1">
    <source>
        <dbReference type="SMART" id="SM01126"/>
    </source>
</evidence>
<sequence>MNNKFSLRQFRRKYGTHEQCLEAIKRICYPDEMNCDKCKKLSIFYPIKGRTAYTCKYCGYQIYPLAGTIFEKSTTPLDLWFFAMYLMVQTRSGISAKQLERMLGVTYKTAWRMFRQIRILMAEMGDDMLTEIVEIDETFVGGKGKNRAHKWIQGVEEKQKEVLMGIVERNGKAYIRHIPTTGKWALIEQIQKYVSPKARVITDEFLGYASIYKYGYKHDSVNHRSQQYVLGDIHTQTIESFWSGLKRGIYGVYRVVSKKYLQAYADEYAWRYNNRKACGGMFNILLKQVVNVRAIQPSLIK</sequence>
<evidence type="ECO:0000313" key="2">
    <source>
        <dbReference type="EMBL" id="OGK15159.1"/>
    </source>
</evidence>
<name>A0A1F7G8D6_9BACT</name>
<feature type="domain" description="ISXO2-like transposase" evidence="1">
    <location>
        <begin position="128"/>
        <end position="273"/>
    </location>
</feature>
<dbReference type="AlphaFoldDB" id="A0A1F7G8D6"/>
<dbReference type="PANTHER" id="PTHR47163">
    <property type="entry name" value="DDE_TNP_IS1595 DOMAIN-CONTAINING PROTEIN"/>
    <property type="match status" value="1"/>
</dbReference>
<dbReference type="Pfam" id="PF12762">
    <property type="entry name" value="DDE_Tnp_IS1595"/>
    <property type="match status" value="1"/>
</dbReference>
<dbReference type="Proteomes" id="UP000177208">
    <property type="component" value="Unassembled WGS sequence"/>
</dbReference>
<reference evidence="2 3" key="1">
    <citation type="journal article" date="2016" name="Nat. Commun.">
        <title>Thousands of microbial genomes shed light on interconnected biogeochemical processes in an aquifer system.</title>
        <authorList>
            <person name="Anantharaman K."/>
            <person name="Brown C.T."/>
            <person name="Hug L.A."/>
            <person name="Sharon I."/>
            <person name="Castelle C.J."/>
            <person name="Probst A.J."/>
            <person name="Thomas B.C."/>
            <person name="Singh A."/>
            <person name="Wilkins M.J."/>
            <person name="Karaoz U."/>
            <person name="Brodie E.L."/>
            <person name="Williams K.H."/>
            <person name="Hubbard S.S."/>
            <person name="Banfield J.F."/>
        </authorList>
    </citation>
    <scope>NUCLEOTIDE SEQUENCE [LARGE SCALE GENOMIC DNA]</scope>
</reference>
<organism evidence="2 3">
    <name type="scientific">Candidatus Roizmanbacteria bacterium RIFCSPHIGHO2_01_FULL_39_12c</name>
    <dbReference type="NCBI Taxonomy" id="1802031"/>
    <lineage>
        <taxon>Bacteria</taxon>
        <taxon>Candidatus Roizmaniibacteriota</taxon>
    </lineage>
</organism>
<protein>
    <recommendedName>
        <fullName evidence="1">ISXO2-like transposase domain-containing protein</fullName>
    </recommendedName>
</protein>
<dbReference type="SMART" id="SM01126">
    <property type="entry name" value="DDE_Tnp_IS1595"/>
    <property type="match status" value="1"/>
</dbReference>
<proteinExistence type="predicted"/>
<dbReference type="InterPro" id="IPR024445">
    <property type="entry name" value="Tnp_ISXO2-like"/>
</dbReference>
<evidence type="ECO:0000313" key="3">
    <source>
        <dbReference type="Proteomes" id="UP000177208"/>
    </source>
</evidence>
<dbReference type="PANTHER" id="PTHR47163:SF2">
    <property type="entry name" value="SI:DKEY-17M8.2"/>
    <property type="match status" value="1"/>
</dbReference>
<accession>A0A1F7G8D6</accession>
<dbReference type="InterPro" id="IPR024442">
    <property type="entry name" value="Transposase_Zn_ribbon"/>
</dbReference>
<dbReference type="InterPro" id="IPR053164">
    <property type="entry name" value="IS1016-like_transposase"/>
</dbReference>
<comment type="caution">
    <text evidence="2">The sequence shown here is derived from an EMBL/GenBank/DDBJ whole genome shotgun (WGS) entry which is preliminary data.</text>
</comment>
<dbReference type="EMBL" id="MFZG01000040">
    <property type="protein sequence ID" value="OGK15159.1"/>
    <property type="molecule type" value="Genomic_DNA"/>
</dbReference>
<gene>
    <name evidence="2" type="ORF">A2774_05745</name>
</gene>
<dbReference type="NCBIfam" id="NF033547">
    <property type="entry name" value="transpos_IS1595"/>
    <property type="match status" value="1"/>
</dbReference>
<dbReference type="Pfam" id="PF12760">
    <property type="entry name" value="Zn_ribbon_IS1595"/>
    <property type="match status" value="1"/>
</dbReference>